<dbReference type="GO" id="GO:0004030">
    <property type="term" value="F:aldehyde dehydrogenase [NAD(P)+] activity"/>
    <property type="evidence" value="ECO:0007669"/>
    <property type="project" value="InterPro"/>
</dbReference>
<dbReference type="GO" id="GO:0004777">
    <property type="term" value="F:succinate-semialdehyde dehydrogenase (NAD+) activity"/>
    <property type="evidence" value="ECO:0007669"/>
    <property type="project" value="TreeGrafter"/>
</dbReference>
<dbReference type="EMBL" id="JACCKB010000042">
    <property type="protein sequence ID" value="NYZ68441.1"/>
    <property type="molecule type" value="Genomic_DNA"/>
</dbReference>
<sequence length="452" mass="49486">MKLQSVNPFNQELLDEFEVFDNNSLEQAITKADQAFNHWRQFTYSKRADALKRLASLLKKQRDSLAKLITCEMGKLYKEALAEVDKCALACEYYADNAEPMLAPVQVATDASRSYITYQPLGIIMAVMPWNFPFWQVFRFLVPVLMAGNTAVLKHASNVPQCALAIERLVKEAGLPEGCFRTLMIGSNKVEQIIADKRIKGVALTGSELAGRQVAKLAGYNLKKSVMELGGSDAFIVLDDADLNITIPTAVTSRYMNAGQTCISAKRFIVQSAIADQFVEQFKQAVSQLTLGDPLDSATTLAPMARADLRSELHQQVSYSLKQGAISLLGCEQGEGNFYQASILANVKPGVLAYQEEIFGPVASIIEVADEQEAIAVANDSAYGLGASVWSQDNERAEQLALSLEVGNAFINGLVKSDVRLPFGGIKRSGYGRELAAEGIKEFTNTKSIWIK</sequence>
<dbReference type="Gene3D" id="3.40.309.10">
    <property type="entry name" value="Aldehyde Dehydrogenase, Chain A, domain 2"/>
    <property type="match status" value="1"/>
</dbReference>
<evidence type="ECO:0000256" key="2">
    <source>
        <dbReference type="ARBA" id="ARBA00022857"/>
    </source>
</evidence>
<proteinExistence type="inferred from homology"/>
<dbReference type="InterPro" id="IPR015590">
    <property type="entry name" value="Aldehyde_DH_dom"/>
</dbReference>
<organism evidence="5 6">
    <name type="scientific">Spartinivicinus marinus</name>
    <dbReference type="NCBI Taxonomy" id="2994442"/>
    <lineage>
        <taxon>Bacteria</taxon>
        <taxon>Pseudomonadati</taxon>
        <taxon>Pseudomonadota</taxon>
        <taxon>Gammaproteobacteria</taxon>
        <taxon>Oceanospirillales</taxon>
        <taxon>Zooshikellaceae</taxon>
        <taxon>Spartinivicinus</taxon>
    </lineage>
</organism>
<dbReference type="Gene3D" id="3.40.605.10">
    <property type="entry name" value="Aldehyde Dehydrogenase, Chain A, domain 1"/>
    <property type="match status" value="1"/>
</dbReference>
<name>A0A853IEN9_9GAMM</name>
<accession>A0A853IEN9</accession>
<evidence type="ECO:0000256" key="1">
    <source>
        <dbReference type="ARBA" id="ARBA00009986"/>
    </source>
</evidence>
<gene>
    <name evidence="5" type="ORF">H0A36_20705</name>
</gene>
<comment type="similarity">
    <text evidence="1">Belongs to the aldehyde dehydrogenase family.</text>
</comment>
<dbReference type="InterPro" id="IPR016162">
    <property type="entry name" value="Ald_DH_N"/>
</dbReference>
<protein>
    <submittedName>
        <fullName evidence="5">NAD-dependent succinate-semialdehyde dehydrogenase</fullName>
    </submittedName>
</protein>
<keyword evidence="3" id="KW-0560">Oxidoreductase</keyword>
<dbReference type="InterPro" id="IPR047110">
    <property type="entry name" value="GABD/Sad-like"/>
</dbReference>
<evidence type="ECO:0000256" key="3">
    <source>
        <dbReference type="ARBA" id="ARBA00023002"/>
    </source>
</evidence>
<dbReference type="PANTHER" id="PTHR43217:SF1">
    <property type="entry name" value="SUCCINATE SEMIALDEHYDE DEHYDROGENASE [NAD(P)+] SAD"/>
    <property type="match status" value="1"/>
</dbReference>
<keyword evidence="2" id="KW-0521">NADP</keyword>
<dbReference type="AlphaFoldDB" id="A0A853IEN9"/>
<dbReference type="RefSeq" id="WP_180570455.1">
    <property type="nucleotide sequence ID" value="NZ_JACCKB010000042.1"/>
</dbReference>
<dbReference type="CDD" id="cd07100">
    <property type="entry name" value="ALDH_SSADH1_GabD1"/>
    <property type="match status" value="1"/>
</dbReference>
<dbReference type="Pfam" id="PF00171">
    <property type="entry name" value="Aldedh"/>
    <property type="match status" value="1"/>
</dbReference>
<comment type="caution">
    <text evidence="5">The sequence shown here is derived from an EMBL/GenBank/DDBJ whole genome shotgun (WGS) entry which is preliminary data.</text>
</comment>
<evidence type="ECO:0000313" key="6">
    <source>
        <dbReference type="Proteomes" id="UP000569732"/>
    </source>
</evidence>
<reference evidence="5 6" key="1">
    <citation type="submission" date="2020-07" db="EMBL/GenBank/DDBJ databases">
        <title>Endozoicomonas sp. nov., isolated from sediment.</title>
        <authorList>
            <person name="Gu T."/>
        </authorList>
    </citation>
    <scope>NUCLEOTIDE SEQUENCE [LARGE SCALE GENOMIC DNA]</scope>
    <source>
        <strain evidence="5 6">SM1973</strain>
    </source>
</reference>
<dbReference type="SUPFAM" id="SSF53720">
    <property type="entry name" value="ALDH-like"/>
    <property type="match status" value="1"/>
</dbReference>
<dbReference type="InterPro" id="IPR044148">
    <property type="entry name" value="ALDH_GabD1-like"/>
</dbReference>
<evidence type="ECO:0000313" key="5">
    <source>
        <dbReference type="EMBL" id="NYZ68441.1"/>
    </source>
</evidence>
<dbReference type="FunFam" id="3.40.605.10:FF:000012">
    <property type="entry name" value="NAD-dependent succinate-semialdehyde dehydrogenase"/>
    <property type="match status" value="1"/>
</dbReference>
<dbReference type="FunFam" id="3.40.309.10:FF:000009">
    <property type="entry name" value="Aldehyde dehydrogenase A"/>
    <property type="match status" value="1"/>
</dbReference>
<keyword evidence="6" id="KW-1185">Reference proteome</keyword>
<dbReference type="PANTHER" id="PTHR43217">
    <property type="entry name" value="SUCCINATE SEMIALDEHYDE DEHYDROGENASE [NAD(P)+] SAD"/>
    <property type="match status" value="1"/>
</dbReference>
<feature type="domain" description="Aldehyde dehydrogenase" evidence="4">
    <location>
        <begin position="3"/>
        <end position="449"/>
    </location>
</feature>
<evidence type="ECO:0000259" key="4">
    <source>
        <dbReference type="Pfam" id="PF00171"/>
    </source>
</evidence>
<dbReference type="InterPro" id="IPR016161">
    <property type="entry name" value="Ald_DH/histidinol_DH"/>
</dbReference>
<dbReference type="Proteomes" id="UP000569732">
    <property type="component" value="Unassembled WGS sequence"/>
</dbReference>
<dbReference type="InterPro" id="IPR016163">
    <property type="entry name" value="Ald_DH_C"/>
</dbReference>